<dbReference type="EMBL" id="MWQN01000001">
    <property type="protein sequence ID" value="OPC79730.1"/>
    <property type="molecule type" value="Genomic_DNA"/>
</dbReference>
<evidence type="ECO:0000313" key="4">
    <source>
        <dbReference type="Proteomes" id="UP000190037"/>
    </source>
</evidence>
<reference evidence="3 4" key="1">
    <citation type="submission" date="2017-03" db="EMBL/GenBank/DDBJ databases">
        <title>Draft genome sequence of Streptomyces scabrisporus NF3, endophyte isolated from Amphipterygium adstringens.</title>
        <authorList>
            <person name="Vazquez M."/>
            <person name="Ceapa C.D."/>
            <person name="Rodriguez Luna D."/>
            <person name="Sanchez Esquivel S."/>
        </authorList>
    </citation>
    <scope>NUCLEOTIDE SEQUENCE [LARGE SCALE GENOMIC DNA]</scope>
    <source>
        <strain evidence="3 4">NF3</strain>
    </source>
</reference>
<accession>A0A1T3NSR9</accession>
<evidence type="ECO:0000256" key="2">
    <source>
        <dbReference type="SAM" id="SignalP"/>
    </source>
</evidence>
<feature type="region of interest" description="Disordered" evidence="1">
    <location>
        <begin position="36"/>
        <end position="58"/>
    </location>
</feature>
<keyword evidence="4" id="KW-1185">Reference proteome</keyword>
<evidence type="ECO:0008006" key="5">
    <source>
        <dbReference type="Google" id="ProtNLM"/>
    </source>
</evidence>
<proteinExistence type="predicted"/>
<dbReference type="AlphaFoldDB" id="A0A1T3NSR9"/>
<comment type="caution">
    <text evidence="3">The sequence shown here is derived from an EMBL/GenBank/DDBJ whole genome shotgun (WGS) entry which is preliminary data.</text>
</comment>
<dbReference type="Proteomes" id="UP000190037">
    <property type="component" value="Unassembled WGS sequence"/>
</dbReference>
<dbReference type="STRING" id="159449.B4N89_01125"/>
<feature type="signal peptide" evidence="2">
    <location>
        <begin position="1"/>
        <end position="31"/>
    </location>
</feature>
<feature type="compositionally biased region" description="Gly residues" evidence="1">
    <location>
        <begin position="39"/>
        <end position="56"/>
    </location>
</feature>
<evidence type="ECO:0000256" key="1">
    <source>
        <dbReference type="SAM" id="MobiDB-lite"/>
    </source>
</evidence>
<dbReference type="RefSeq" id="WP_078973994.1">
    <property type="nucleotide sequence ID" value="NZ_MWQN01000001.1"/>
</dbReference>
<sequence length="191" mass="19685">MNTRRLRRRLAPLALITVLAAGTVTVGTASAERCQDCEPGGGGGGTGGGGTGGGTGPNVPTRHVTLTGSVAMKDAEGMFNDDKFCSDAFTYELAAPIGQWTVSRRDSFCGGEVRVETYMDVFPATDGTMQAVLRVKLFEGTDYRTRDLDGEGSAILPTLAAGGSAARQVSVLSEEAGASDYGSSSVTFTNA</sequence>
<name>A0A1T3NSR9_9ACTN</name>
<organism evidence="3 4">
    <name type="scientific">Embleya scabrispora</name>
    <dbReference type="NCBI Taxonomy" id="159449"/>
    <lineage>
        <taxon>Bacteria</taxon>
        <taxon>Bacillati</taxon>
        <taxon>Actinomycetota</taxon>
        <taxon>Actinomycetes</taxon>
        <taxon>Kitasatosporales</taxon>
        <taxon>Streptomycetaceae</taxon>
        <taxon>Embleya</taxon>
    </lineage>
</organism>
<protein>
    <recommendedName>
        <fullName evidence="5">Lipoprotein</fullName>
    </recommendedName>
</protein>
<evidence type="ECO:0000313" key="3">
    <source>
        <dbReference type="EMBL" id="OPC79730.1"/>
    </source>
</evidence>
<keyword evidence="2" id="KW-0732">Signal</keyword>
<feature type="chain" id="PRO_5012956129" description="Lipoprotein" evidence="2">
    <location>
        <begin position="32"/>
        <end position="191"/>
    </location>
</feature>
<dbReference type="OrthoDB" id="4277715at2"/>
<gene>
    <name evidence="3" type="ORF">B4N89_01125</name>
</gene>